<dbReference type="InterPro" id="IPR036061">
    <property type="entry name" value="CheW-like_dom_sf"/>
</dbReference>
<evidence type="ECO:0000256" key="1">
    <source>
        <dbReference type="ARBA" id="ARBA00004496"/>
    </source>
</evidence>
<proteinExistence type="predicted"/>
<keyword evidence="3" id="KW-0963">Cytoplasm</keyword>
<dbReference type="RefSeq" id="WP_130232585.1">
    <property type="nucleotide sequence ID" value="NZ_BMEF01000024.1"/>
</dbReference>
<evidence type="ECO:0000313" key="5">
    <source>
        <dbReference type="EMBL" id="QEP33624.1"/>
    </source>
</evidence>
<dbReference type="InterPro" id="IPR002545">
    <property type="entry name" value="CheW-lke_dom"/>
</dbReference>
<evidence type="ECO:0000256" key="3">
    <source>
        <dbReference type="ARBA" id="ARBA00022490"/>
    </source>
</evidence>
<dbReference type="GO" id="GO:0007165">
    <property type="term" value="P:signal transduction"/>
    <property type="evidence" value="ECO:0007669"/>
    <property type="project" value="InterPro"/>
</dbReference>
<dbReference type="PROSITE" id="PS50851">
    <property type="entry name" value="CHEW"/>
    <property type="match status" value="1"/>
</dbReference>
<evidence type="ECO:0000256" key="2">
    <source>
        <dbReference type="ARBA" id="ARBA00021483"/>
    </source>
</evidence>
<dbReference type="InterPro" id="IPR039315">
    <property type="entry name" value="CheW"/>
</dbReference>
<dbReference type="SMART" id="SM00260">
    <property type="entry name" value="CheW"/>
    <property type="match status" value="1"/>
</dbReference>
<dbReference type="PANTHER" id="PTHR22617">
    <property type="entry name" value="CHEMOTAXIS SENSOR HISTIDINE KINASE-RELATED"/>
    <property type="match status" value="1"/>
</dbReference>
<dbReference type="Gene3D" id="2.30.30.40">
    <property type="entry name" value="SH3 Domains"/>
    <property type="match status" value="1"/>
</dbReference>
<dbReference type="GO" id="GO:0005829">
    <property type="term" value="C:cytosol"/>
    <property type="evidence" value="ECO:0007669"/>
    <property type="project" value="TreeGrafter"/>
</dbReference>
<comment type="subcellular location">
    <subcellularLocation>
        <location evidence="1">Cytoplasm</location>
    </subcellularLocation>
</comment>
<reference evidence="5" key="2">
    <citation type="submission" date="2019-09" db="EMBL/GenBank/DDBJ databases">
        <title>Taxonomic note: a critical rebuttal of the proposed division of the genus Arcobacter into six genera, emended descriptions of Arcobacter anaerophilus and the genus Arcobacter, and an assessment of genus-level boundaries for Epsilonproteobacteria using in silico genomic comparator tools.</title>
        <authorList>
            <person name="On S.L.W."/>
            <person name="Miller W.G."/>
            <person name="Biggs P."/>
            <person name="Cornelius A."/>
            <person name="Vandamme P."/>
        </authorList>
    </citation>
    <scope>NUCLEOTIDE SEQUENCE [LARGE SCALE GENOMIC DNA]</scope>
    <source>
        <strain evidence="5">LMG 26638</strain>
    </source>
</reference>
<dbReference type="OrthoDB" id="9790406at2"/>
<dbReference type="KEGG" id="apai:APAC_0465"/>
<keyword evidence="6" id="KW-1185">Reference proteome</keyword>
<evidence type="ECO:0000259" key="4">
    <source>
        <dbReference type="PROSITE" id="PS50851"/>
    </source>
</evidence>
<dbReference type="SUPFAM" id="SSF50341">
    <property type="entry name" value="CheW-like"/>
    <property type="match status" value="1"/>
</dbReference>
<dbReference type="GO" id="GO:0006935">
    <property type="term" value="P:chemotaxis"/>
    <property type="evidence" value="ECO:0007669"/>
    <property type="project" value="InterPro"/>
</dbReference>
<dbReference type="Pfam" id="PF01584">
    <property type="entry name" value="CheW"/>
    <property type="match status" value="1"/>
</dbReference>
<organism evidence="5 6">
    <name type="scientific">Malaciobacter pacificus</name>
    <dbReference type="NCBI Taxonomy" id="1080223"/>
    <lineage>
        <taxon>Bacteria</taxon>
        <taxon>Pseudomonadati</taxon>
        <taxon>Campylobacterota</taxon>
        <taxon>Epsilonproteobacteria</taxon>
        <taxon>Campylobacterales</taxon>
        <taxon>Arcobacteraceae</taxon>
        <taxon>Malaciobacter</taxon>
    </lineage>
</organism>
<dbReference type="Gene3D" id="2.40.50.180">
    <property type="entry name" value="CheA-289, Domain 4"/>
    <property type="match status" value="1"/>
</dbReference>
<sequence length="160" mass="18111">MENNEEKVIDWANTSEYMTFELGAMKYAIELPKIREILTYPDNITTLPNTSKWVKGLINLRGEVVPILDIRTKFNTGPAKYDENTSVIAVITEDKRMLGVVVDLVDDVQRLDTSTLAPVSEMGSAIPSKYLKGYVRLDNNEMLVIMDIEKVVAKEELIDK</sequence>
<accession>A0A5C2H9X1</accession>
<reference evidence="5" key="1">
    <citation type="submission" date="2019-09" db="EMBL/GenBank/DDBJ databases">
        <title>Complete genome sequencing of four Arcobacter species reveals a diverse suite of mobile elements.</title>
        <authorList>
            <person name="Miller W.G."/>
            <person name="Yee E."/>
            <person name="Bono J.L."/>
        </authorList>
    </citation>
    <scope>NUCLEOTIDE SEQUENCE [LARGE SCALE GENOMIC DNA]</scope>
    <source>
        <strain evidence="5">LMG 26638</strain>
    </source>
</reference>
<feature type="domain" description="CheW-like" evidence="4">
    <location>
        <begin position="14"/>
        <end position="157"/>
    </location>
</feature>
<dbReference type="AlphaFoldDB" id="A0A5C2H9X1"/>
<dbReference type="PANTHER" id="PTHR22617:SF45">
    <property type="entry name" value="CHEMOTAXIS PROTEIN CHEW"/>
    <property type="match status" value="1"/>
</dbReference>
<protein>
    <recommendedName>
        <fullName evidence="2">Chemotaxis protein CheW</fullName>
    </recommendedName>
</protein>
<name>A0A5C2H9X1_9BACT</name>
<evidence type="ECO:0000313" key="6">
    <source>
        <dbReference type="Proteomes" id="UP000322726"/>
    </source>
</evidence>
<gene>
    <name evidence="5" type="primary">cheW</name>
    <name evidence="5" type="ORF">APAC_0465</name>
</gene>
<dbReference type="Proteomes" id="UP000322726">
    <property type="component" value="Chromosome"/>
</dbReference>
<dbReference type="EMBL" id="CP035928">
    <property type="protein sequence ID" value="QEP33624.1"/>
    <property type="molecule type" value="Genomic_DNA"/>
</dbReference>